<dbReference type="Pfam" id="PF00015">
    <property type="entry name" value="MCPsignal"/>
    <property type="match status" value="1"/>
</dbReference>
<dbReference type="SMART" id="SM00304">
    <property type="entry name" value="HAMP"/>
    <property type="match status" value="1"/>
</dbReference>
<accession>A0A4R9M4N6</accession>
<dbReference type="PRINTS" id="PR00260">
    <property type="entry name" value="CHEMTRNSDUCR"/>
</dbReference>
<dbReference type="CDD" id="cd06225">
    <property type="entry name" value="HAMP"/>
    <property type="match status" value="1"/>
</dbReference>
<dbReference type="GO" id="GO:0007165">
    <property type="term" value="P:signal transduction"/>
    <property type="evidence" value="ECO:0007669"/>
    <property type="project" value="UniProtKB-KW"/>
</dbReference>
<reference evidence="7" key="1">
    <citation type="journal article" date="2019" name="PLoS Negl. Trop. Dis.">
        <title>Revisiting the worldwide diversity of Leptospira species in the environment.</title>
        <authorList>
            <person name="Vincent A.T."/>
            <person name="Schiettekatte O."/>
            <person name="Bourhy P."/>
            <person name="Veyrier F.J."/>
            <person name="Picardeau M."/>
        </authorList>
    </citation>
    <scope>NUCLEOTIDE SEQUENCE [LARGE SCALE GENOMIC DNA]</scope>
    <source>
        <strain evidence="7">201300427</strain>
    </source>
</reference>
<keyword evidence="8" id="KW-1185">Reference proteome</keyword>
<dbReference type="Gene3D" id="1.10.287.950">
    <property type="entry name" value="Methyl-accepting chemotaxis protein"/>
    <property type="match status" value="1"/>
</dbReference>
<dbReference type="EMBL" id="RQHW01000002">
    <property type="protein sequence ID" value="TGN21042.1"/>
    <property type="molecule type" value="Genomic_DNA"/>
</dbReference>
<feature type="domain" description="Methyl-accepting transducer" evidence="5">
    <location>
        <begin position="410"/>
        <end position="674"/>
    </location>
</feature>
<keyword evidence="1 3" id="KW-0807">Transducer</keyword>
<evidence type="ECO:0000256" key="1">
    <source>
        <dbReference type="ARBA" id="ARBA00023224"/>
    </source>
</evidence>
<evidence type="ECO:0000256" key="3">
    <source>
        <dbReference type="PROSITE-ProRule" id="PRU00284"/>
    </source>
</evidence>
<evidence type="ECO:0000256" key="4">
    <source>
        <dbReference type="SAM" id="Phobius"/>
    </source>
</evidence>
<comment type="similarity">
    <text evidence="2">Belongs to the methyl-accepting chemotaxis (MCP) protein family.</text>
</comment>
<evidence type="ECO:0000313" key="7">
    <source>
        <dbReference type="EMBL" id="TGN21042.1"/>
    </source>
</evidence>
<sequence length="711" mass="78943">MDWNRLSRLMTKGFLMKRFLDDLKIWQKLLALFLPLAVSLVVMLFLLVREMNSFIDLSQAEVKGLEFQIPIRKLLTLVIERRGTGHLIILGDRTKKEHFDATTASIDAVLQEMKVLDDRNKSGFREEKVYADLESDWSKLKGTDVLTSIQLNFDLSQKVFDDSSRFLELVGDKANLTLDYELATNSINNVSIRYLPNLIYTISKIRARGVNTLFAAKLSEEDRIFFAEQSALIRSGIYESRSLLRKIETTDPKLAETITAIYKDFDSIEEYLKMVNREMITGKKTNLILGDFFASSSFAMEKAGIIFDSLHAVSKIKIQERLDELEQRKFMYLISITMIILFGSLFSYFLILSIIKPIHSIENGLSRIVNDRDLTLSVDVHSENEIGSLAKNIDSFVSYMADVFKKMGSMSDSLNQIAKELEGSVHYLSEASQSQAASTEESSAAIEEIAASLQHVSSLVSEETKNSHETNKSSIRLQTNIKAASGRLSRLGESAKESANRAMAGKEKINLATESIEEIRDTASQINSITNLIKEISDQTNLLSLNAAIEAARAGDSGRGFAVVAEEIAKLANRSVTSVNDIGKLVSSTNAAVTKGSDNVNTAVNVLLEIIDNIGNIEVELGDVVQLIQKQVDEINLISHNIQLVADESLQIENAANEQKLSADQIAKSIQLITSESQSIASNSSELAVVSETIFQKANELKSMISGFKIE</sequence>
<dbReference type="SUPFAM" id="SSF58104">
    <property type="entry name" value="Methyl-accepting chemotaxis protein (MCP) signaling domain"/>
    <property type="match status" value="1"/>
</dbReference>
<dbReference type="Proteomes" id="UP000298058">
    <property type="component" value="Unassembled WGS sequence"/>
</dbReference>
<gene>
    <name evidence="7" type="ORF">EHS15_00545</name>
</gene>
<dbReference type="InterPro" id="IPR003660">
    <property type="entry name" value="HAMP_dom"/>
</dbReference>
<dbReference type="PANTHER" id="PTHR32089:SF112">
    <property type="entry name" value="LYSOZYME-LIKE PROTEIN-RELATED"/>
    <property type="match status" value="1"/>
</dbReference>
<dbReference type="Pfam" id="PF00672">
    <property type="entry name" value="HAMP"/>
    <property type="match status" value="1"/>
</dbReference>
<dbReference type="InterPro" id="IPR004090">
    <property type="entry name" value="Chemotax_Me-accpt_rcpt"/>
</dbReference>
<dbReference type="OrthoDB" id="353878at2"/>
<keyword evidence="4" id="KW-0812">Transmembrane</keyword>
<feature type="transmembrane region" description="Helical" evidence="4">
    <location>
        <begin position="330"/>
        <end position="351"/>
    </location>
</feature>
<keyword evidence="4" id="KW-1133">Transmembrane helix</keyword>
<dbReference type="PANTHER" id="PTHR32089">
    <property type="entry name" value="METHYL-ACCEPTING CHEMOTAXIS PROTEIN MCPB"/>
    <property type="match status" value="1"/>
</dbReference>
<comment type="caution">
    <text evidence="7">The sequence shown here is derived from an EMBL/GenBank/DDBJ whole genome shotgun (WGS) entry which is preliminary data.</text>
</comment>
<organism evidence="7 8">
    <name type="scientific">Leptospira idonii</name>
    <dbReference type="NCBI Taxonomy" id="1193500"/>
    <lineage>
        <taxon>Bacteria</taxon>
        <taxon>Pseudomonadati</taxon>
        <taxon>Spirochaetota</taxon>
        <taxon>Spirochaetia</taxon>
        <taxon>Leptospirales</taxon>
        <taxon>Leptospiraceae</taxon>
        <taxon>Leptospira</taxon>
    </lineage>
</organism>
<keyword evidence="4" id="KW-0472">Membrane</keyword>
<evidence type="ECO:0000259" key="6">
    <source>
        <dbReference type="PROSITE" id="PS50885"/>
    </source>
</evidence>
<dbReference type="SMART" id="SM00283">
    <property type="entry name" value="MA"/>
    <property type="match status" value="1"/>
</dbReference>
<evidence type="ECO:0000259" key="5">
    <source>
        <dbReference type="PROSITE" id="PS50111"/>
    </source>
</evidence>
<dbReference type="PROSITE" id="PS50885">
    <property type="entry name" value="HAMP"/>
    <property type="match status" value="1"/>
</dbReference>
<evidence type="ECO:0000256" key="2">
    <source>
        <dbReference type="ARBA" id="ARBA00029447"/>
    </source>
</evidence>
<evidence type="ECO:0000313" key="8">
    <source>
        <dbReference type="Proteomes" id="UP000298058"/>
    </source>
</evidence>
<dbReference type="GO" id="GO:0004888">
    <property type="term" value="F:transmembrane signaling receptor activity"/>
    <property type="evidence" value="ECO:0007669"/>
    <property type="project" value="InterPro"/>
</dbReference>
<feature type="domain" description="HAMP" evidence="6">
    <location>
        <begin position="352"/>
        <end position="405"/>
    </location>
</feature>
<dbReference type="GO" id="GO:0006935">
    <property type="term" value="P:chemotaxis"/>
    <property type="evidence" value="ECO:0007669"/>
    <property type="project" value="InterPro"/>
</dbReference>
<dbReference type="AlphaFoldDB" id="A0A4R9M4N6"/>
<name>A0A4R9M4N6_9LEPT</name>
<protein>
    <submittedName>
        <fullName evidence="7">Methyl-accepting chemotaxis protein</fullName>
    </submittedName>
</protein>
<dbReference type="PROSITE" id="PS50111">
    <property type="entry name" value="CHEMOTAXIS_TRANSDUC_2"/>
    <property type="match status" value="1"/>
</dbReference>
<proteinExistence type="inferred from homology"/>
<dbReference type="InterPro" id="IPR004089">
    <property type="entry name" value="MCPsignal_dom"/>
</dbReference>
<dbReference type="GO" id="GO:0016020">
    <property type="term" value="C:membrane"/>
    <property type="evidence" value="ECO:0007669"/>
    <property type="project" value="InterPro"/>
</dbReference>